<sequence length="97" mass="10911">MSPMLKMDEQFIDGKLASLTCYDITDSELSNLDLSCDNITSMKPDVVNDAAFIKTEFIADIKDDGTICRCSVNQSEKESTVQIHIIPSNRRDNKQHL</sequence>
<accession>A0A8B6H0G0</accession>
<keyword evidence="2" id="KW-1185">Reference proteome</keyword>
<protein>
    <submittedName>
        <fullName evidence="1">Uncharacterized protein</fullName>
    </submittedName>
</protein>
<proteinExistence type="predicted"/>
<reference evidence="1" key="1">
    <citation type="submission" date="2018-11" db="EMBL/GenBank/DDBJ databases">
        <authorList>
            <person name="Alioto T."/>
            <person name="Alioto T."/>
        </authorList>
    </citation>
    <scope>NUCLEOTIDE SEQUENCE</scope>
</reference>
<dbReference type="OrthoDB" id="6107945at2759"/>
<comment type="caution">
    <text evidence="1">The sequence shown here is derived from an EMBL/GenBank/DDBJ whole genome shotgun (WGS) entry which is preliminary data.</text>
</comment>
<organism evidence="1 2">
    <name type="scientific">Mytilus galloprovincialis</name>
    <name type="common">Mediterranean mussel</name>
    <dbReference type="NCBI Taxonomy" id="29158"/>
    <lineage>
        <taxon>Eukaryota</taxon>
        <taxon>Metazoa</taxon>
        <taxon>Spiralia</taxon>
        <taxon>Lophotrochozoa</taxon>
        <taxon>Mollusca</taxon>
        <taxon>Bivalvia</taxon>
        <taxon>Autobranchia</taxon>
        <taxon>Pteriomorphia</taxon>
        <taxon>Mytilida</taxon>
        <taxon>Mytiloidea</taxon>
        <taxon>Mytilidae</taxon>
        <taxon>Mytilinae</taxon>
        <taxon>Mytilus</taxon>
    </lineage>
</organism>
<evidence type="ECO:0000313" key="2">
    <source>
        <dbReference type="Proteomes" id="UP000596742"/>
    </source>
</evidence>
<dbReference type="EMBL" id="UYJE01009323">
    <property type="protein sequence ID" value="VDI72435.1"/>
    <property type="molecule type" value="Genomic_DNA"/>
</dbReference>
<name>A0A8B6H0G0_MYTGA</name>
<dbReference type="AlphaFoldDB" id="A0A8B6H0G0"/>
<evidence type="ECO:0000313" key="1">
    <source>
        <dbReference type="EMBL" id="VDI72435.1"/>
    </source>
</evidence>
<dbReference type="Proteomes" id="UP000596742">
    <property type="component" value="Unassembled WGS sequence"/>
</dbReference>
<gene>
    <name evidence="1" type="ORF">MGAL_10B086509</name>
</gene>